<dbReference type="SMART" id="SM00304">
    <property type="entry name" value="HAMP"/>
    <property type="match status" value="1"/>
</dbReference>
<dbReference type="Pfam" id="PF02518">
    <property type="entry name" value="HATPase_c"/>
    <property type="match status" value="1"/>
</dbReference>
<evidence type="ECO:0000256" key="7">
    <source>
        <dbReference type="ARBA" id="ARBA00022692"/>
    </source>
</evidence>
<keyword evidence="18" id="KW-1185">Reference proteome</keyword>
<evidence type="ECO:0000256" key="3">
    <source>
        <dbReference type="ARBA" id="ARBA00012438"/>
    </source>
</evidence>
<dbReference type="InterPro" id="IPR003661">
    <property type="entry name" value="HisK_dim/P_dom"/>
</dbReference>
<evidence type="ECO:0000256" key="2">
    <source>
        <dbReference type="ARBA" id="ARBA00004651"/>
    </source>
</evidence>
<name>A0ABX7AR85_9BACI</name>
<dbReference type="EMBL" id="CP067341">
    <property type="protein sequence ID" value="QQP12465.1"/>
    <property type="molecule type" value="Genomic_DNA"/>
</dbReference>
<reference evidence="17 18" key="1">
    <citation type="submission" date="2020-01" db="EMBL/GenBank/DDBJ databases">
        <authorList>
            <person name="Liu G."/>
            <person name="Liu B."/>
        </authorList>
    </citation>
    <scope>NUCLEOTIDE SEQUENCE [LARGE SCALE GENOMIC DNA]</scope>
    <source>
        <strain evidence="17 18">FJAT-51161</strain>
    </source>
</reference>
<dbReference type="CDD" id="cd00075">
    <property type="entry name" value="HATPase"/>
    <property type="match status" value="1"/>
</dbReference>
<evidence type="ECO:0000259" key="16">
    <source>
        <dbReference type="PROSITE" id="PS50885"/>
    </source>
</evidence>
<keyword evidence="11 14" id="KW-1133">Transmembrane helix</keyword>
<dbReference type="SUPFAM" id="SSF55874">
    <property type="entry name" value="ATPase domain of HSP90 chaperone/DNA topoisomerase II/histidine kinase"/>
    <property type="match status" value="1"/>
</dbReference>
<keyword evidence="13 14" id="KW-0472">Membrane</keyword>
<comment type="catalytic activity">
    <reaction evidence="1">
        <text>ATP + protein L-histidine = ADP + protein N-phospho-L-histidine.</text>
        <dbReference type="EC" id="2.7.13.3"/>
    </reaction>
</comment>
<evidence type="ECO:0000256" key="9">
    <source>
        <dbReference type="ARBA" id="ARBA00022777"/>
    </source>
</evidence>
<dbReference type="InterPro" id="IPR005467">
    <property type="entry name" value="His_kinase_dom"/>
</dbReference>
<comment type="subcellular location">
    <subcellularLocation>
        <location evidence="2">Cell membrane</location>
        <topology evidence="2">Multi-pass membrane protein</topology>
    </subcellularLocation>
</comment>
<dbReference type="InterPro" id="IPR036097">
    <property type="entry name" value="HisK_dim/P_sf"/>
</dbReference>
<dbReference type="SUPFAM" id="SSF158472">
    <property type="entry name" value="HAMP domain-like"/>
    <property type="match status" value="1"/>
</dbReference>
<dbReference type="PANTHER" id="PTHR45528:SF1">
    <property type="entry name" value="SENSOR HISTIDINE KINASE CPXA"/>
    <property type="match status" value="1"/>
</dbReference>
<evidence type="ECO:0000256" key="5">
    <source>
        <dbReference type="ARBA" id="ARBA00022553"/>
    </source>
</evidence>
<evidence type="ECO:0000313" key="17">
    <source>
        <dbReference type="EMBL" id="QQP12465.1"/>
    </source>
</evidence>
<evidence type="ECO:0000256" key="4">
    <source>
        <dbReference type="ARBA" id="ARBA00022475"/>
    </source>
</evidence>
<dbReference type="Pfam" id="PF00512">
    <property type="entry name" value="HisKA"/>
    <property type="match status" value="1"/>
</dbReference>
<keyword evidence="6" id="KW-0808">Transferase</keyword>
<dbReference type="Gene3D" id="6.10.340.10">
    <property type="match status" value="1"/>
</dbReference>
<dbReference type="PROSITE" id="PS50109">
    <property type="entry name" value="HIS_KIN"/>
    <property type="match status" value="1"/>
</dbReference>
<dbReference type="PANTHER" id="PTHR45528">
    <property type="entry name" value="SENSOR HISTIDINE KINASE CPXA"/>
    <property type="match status" value="1"/>
</dbReference>
<dbReference type="Gene3D" id="1.10.287.130">
    <property type="match status" value="1"/>
</dbReference>
<dbReference type="Pfam" id="PF00672">
    <property type="entry name" value="HAMP"/>
    <property type="match status" value="1"/>
</dbReference>
<dbReference type="InterPro" id="IPR036890">
    <property type="entry name" value="HATPase_C_sf"/>
</dbReference>
<dbReference type="PRINTS" id="PR00344">
    <property type="entry name" value="BCTRLSENSOR"/>
</dbReference>
<evidence type="ECO:0000256" key="10">
    <source>
        <dbReference type="ARBA" id="ARBA00022840"/>
    </source>
</evidence>
<evidence type="ECO:0000256" key="12">
    <source>
        <dbReference type="ARBA" id="ARBA00023012"/>
    </source>
</evidence>
<dbReference type="EC" id="2.7.13.3" evidence="3"/>
<gene>
    <name evidence="17" type="ORF">FJQ98_25920</name>
</gene>
<dbReference type="InterPro" id="IPR004358">
    <property type="entry name" value="Sig_transdc_His_kin-like_C"/>
</dbReference>
<dbReference type="Gene3D" id="3.30.565.10">
    <property type="entry name" value="Histidine kinase-like ATPase, C-terminal domain"/>
    <property type="match status" value="1"/>
</dbReference>
<feature type="domain" description="HAMP" evidence="16">
    <location>
        <begin position="197"/>
        <end position="250"/>
    </location>
</feature>
<dbReference type="RefSeq" id="WP_053596001.1">
    <property type="nucleotide sequence ID" value="NZ_CP067341.1"/>
</dbReference>
<organism evidence="17 18">
    <name type="scientific">Lysinibacillus agricola</name>
    <dbReference type="NCBI Taxonomy" id="2590012"/>
    <lineage>
        <taxon>Bacteria</taxon>
        <taxon>Bacillati</taxon>
        <taxon>Bacillota</taxon>
        <taxon>Bacilli</taxon>
        <taxon>Bacillales</taxon>
        <taxon>Bacillaceae</taxon>
        <taxon>Lysinibacillus</taxon>
    </lineage>
</organism>
<keyword evidence="9 17" id="KW-0418">Kinase</keyword>
<proteinExistence type="predicted"/>
<dbReference type="InterPro" id="IPR003594">
    <property type="entry name" value="HATPase_dom"/>
</dbReference>
<dbReference type="PROSITE" id="PS50885">
    <property type="entry name" value="HAMP"/>
    <property type="match status" value="1"/>
</dbReference>
<feature type="domain" description="Histidine kinase" evidence="15">
    <location>
        <begin position="258"/>
        <end position="473"/>
    </location>
</feature>
<evidence type="ECO:0000256" key="14">
    <source>
        <dbReference type="SAM" id="Phobius"/>
    </source>
</evidence>
<evidence type="ECO:0000256" key="6">
    <source>
        <dbReference type="ARBA" id="ARBA00022679"/>
    </source>
</evidence>
<dbReference type="CDD" id="cd00082">
    <property type="entry name" value="HisKA"/>
    <property type="match status" value="1"/>
</dbReference>
<dbReference type="SMART" id="SM00388">
    <property type="entry name" value="HisKA"/>
    <property type="match status" value="1"/>
</dbReference>
<dbReference type="GO" id="GO:0016301">
    <property type="term" value="F:kinase activity"/>
    <property type="evidence" value="ECO:0007669"/>
    <property type="project" value="UniProtKB-KW"/>
</dbReference>
<keyword evidence="10" id="KW-0067">ATP-binding</keyword>
<keyword evidence="12" id="KW-0902">Two-component regulatory system</keyword>
<evidence type="ECO:0000256" key="8">
    <source>
        <dbReference type="ARBA" id="ARBA00022741"/>
    </source>
</evidence>
<dbReference type="SMART" id="SM00387">
    <property type="entry name" value="HATPase_c"/>
    <property type="match status" value="1"/>
</dbReference>
<keyword evidence="4" id="KW-1003">Cell membrane</keyword>
<dbReference type="InterPro" id="IPR050398">
    <property type="entry name" value="HssS/ArlS-like"/>
</dbReference>
<dbReference type="SUPFAM" id="SSF47384">
    <property type="entry name" value="Homodimeric domain of signal transducing histidine kinase"/>
    <property type="match status" value="1"/>
</dbReference>
<evidence type="ECO:0000256" key="13">
    <source>
        <dbReference type="ARBA" id="ARBA00023136"/>
    </source>
</evidence>
<evidence type="ECO:0000256" key="1">
    <source>
        <dbReference type="ARBA" id="ARBA00000085"/>
    </source>
</evidence>
<evidence type="ECO:0000256" key="11">
    <source>
        <dbReference type="ARBA" id="ARBA00022989"/>
    </source>
</evidence>
<protein>
    <recommendedName>
        <fullName evidence="3">histidine kinase</fullName>
        <ecNumber evidence="3">2.7.13.3</ecNumber>
    </recommendedName>
</protein>
<keyword evidence="7 14" id="KW-0812">Transmembrane</keyword>
<keyword evidence="8" id="KW-0547">Nucleotide-binding</keyword>
<dbReference type="CDD" id="cd06225">
    <property type="entry name" value="HAMP"/>
    <property type="match status" value="1"/>
</dbReference>
<accession>A0ABX7AR85</accession>
<evidence type="ECO:0000313" key="18">
    <source>
        <dbReference type="Proteomes" id="UP000596049"/>
    </source>
</evidence>
<feature type="transmembrane region" description="Helical" evidence="14">
    <location>
        <begin position="173"/>
        <end position="195"/>
    </location>
</feature>
<dbReference type="InterPro" id="IPR003660">
    <property type="entry name" value="HAMP_dom"/>
</dbReference>
<keyword evidence="5" id="KW-0597">Phosphoprotein</keyword>
<sequence length="475" mass="52903">MFKKNKRISLLNYWTSRYLLTLFVGLAIISFISAAWIRHTTFQNRLEMMEFLADETVYRLTDTSGQNIGPMGSIPGFIGNRDRFTMREIDPILYVVDTEGNIVSSNRPAPPGSAKNVANLLDGEEGTKKITVTNEGQESVQYVVKKKLENNNKVVGWVLVLEKKENLTRVNQAYGQLALLIGALAVLGWCAIYSLSKRLAHPIKQVAEAAKQVQEGNYTFDLPQNNKEEEIYELVTSFKEMANKLEQLEKTRTELLAGVTHELKTPVTSISGLLQAVKDGVVRGQDASEFIQMALVETTKMKTMVGDLLAFNQFAVDAIPVKVENINVNQLIRDAVAQWEVMQDDETVKIQMDFLVKSVDVQADVVRTQQIVTNLLTNAKQAMQGGIVTITLMEKEDAVLINVSDTGRGIAQEEQAFIFERFYRGENKKYAVRGLGLGLSLSKMMAQSIGGDLRLIDSNSSGTCFEITLKKATTL</sequence>
<evidence type="ECO:0000259" key="15">
    <source>
        <dbReference type="PROSITE" id="PS50109"/>
    </source>
</evidence>
<dbReference type="Proteomes" id="UP000596049">
    <property type="component" value="Chromosome"/>
</dbReference>